<gene>
    <name evidence="1" type="ORF">GCM10009105_10710</name>
</gene>
<sequence>MGRLRCSLADLPDLDLDDLTSLWSKVFGSSPPPGAKRELWVRLLAYGMQERAHGSLPRASQKGLNALTQLKDDRSSTASAEHGSPTLRLGARLVRSWNGATHEVTVLERGFAYRGRQYRSLSEIAEAITGAHWSGPRFFGLRKSRAKSAERASA</sequence>
<evidence type="ECO:0000313" key="2">
    <source>
        <dbReference type="Proteomes" id="UP001501523"/>
    </source>
</evidence>
<dbReference type="Proteomes" id="UP001501523">
    <property type="component" value="Unassembled WGS sequence"/>
</dbReference>
<evidence type="ECO:0008006" key="3">
    <source>
        <dbReference type="Google" id="ProtNLM"/>
    </source>
</evidence>
<comment type="caution">
    <text evidence="1">The sequence shown here is derived from an EMBL/GenBank/DDBJ whole genome shotgun (WGS) entry which is preliminary data.</text>
</comment>
<protein>
    <recommendedName>
        <fullName evidence="3">DUF2924 domain-containing protein</fullName>
    </recommendedName>
</protein>
<proteinExistence type="predicted"/>
<keyword evidence="2" id="KW-1185">Reference proteome</keyword>
<evidence type="ECO:0000313" key="1">
    <source>
        <dbReference type="EMBL" id="GAA0709893.1"/>
    </source>
</evidence>
<organism evidence="1 2">
    <name type="scientific">Dokdonella soli</name>
    <dbReference type="NCBI Taxonomy" id="529810"/>
    <lineage>
        <taxon>Bacteria</taxon>
        <taxon>Pseudomonadati</taxon>
        <taxon>Pseudomonadota</taxon>
        <taxon>Gammaproteobacteria</taxon>
        <taxon>Lysobacterales</taxon>
        <taxon>Rhodanobacteraceae</taxon>
        <taxon>Dokdonella</taxon>
    </lineage>
</organism>
<dbReference type="InterPro" id="IPR021322">
    <property type="entry name" value="DUF2924"/>
</dbReference>
<name>A0ABP3TK30_9GAMM</name>
<accession>A0ABP3TK30</accession>
<dbReference type="Pfam" id="PF11149">
    <property type="entry name" value="DUF2924"/>
    <property type="match status" value="1"/>
</dbReference>
<dbReference type="EMBL" id="BAAAEU010000005">
    <property type="protein sequence ID" value="GAA0709893.1"/>
    <property type="molecule type" value="Genomic_DNA"/>
</dbReference>
<reference evidence="2" key="1">
    <citation type="journal article" date="2019" name="Int. J. Syst. Evol. Microbiol.">
        <title>The Global Catalogue of Microorganisms (GCM) 10K type strain sequencing project: providing services to taxonomists for standard genome sequencing and annotation.</title>
        <authorList>
            <consortium name="The Broad Institute Genomics Platform"/>
            <consortium name="The Broad Institute Genome Sequencing Center for Infectious Disease"/>
            <person name="Wu L."/>
            <person name="Ma J."/>
        </authorList>
    </citation>
    <scope>NUCLEOTIDE SEQUENCE [LARGE SCALE GENOMIC DNA]</scope>
    <source>
        <strain evidence="2">JCM 15421</strain>
    </source>
</reference>